<accession>A0A3E2WYB5</accession>
<dbReference type="RefSeq" id="WP_025655153.1">
    <property type="nucleotide sequence ID" value="NZ_QVIA01000006.1"/>
</dbReference>
<feature type="transmembrane region" description="Helical" evidence="1">
    <location>
        <begin position="81"/>
        <end position="102"/>
    </location>
</feature>
<keyword evidence="1" id="KW-0472">Membrane</keyword>
<dbReference type="AlphaFoldDB" id="A0A3E2WYB5"/>
<evidence type="ECO:0000313" key="2">
    <source>
        <dbReference type="EMBL" id="RGC33313.1"/>
    </source>
</evidence>
<dbReference type="Pfam" id="PF10688">
    <property type="entry name" value="Imp-YgjV"/>
    <property type="match status" value="1"/>
</dbReference>
<feature type="transmembrane region" description="Helical" evidence="1">
    <location>
        <begin position="6"/>
        <end position="24"/>
    </location>
</feature>
<organism evidence="2 3">
    <name type="scientific">Hungatella hathewayi</name>
    <dbReference type="NCBI Taxonomy" id="154046"/>
    <lineage>
        <taxon>Bacteria</taxon>
        <taxon>Bacillati</taxon>
        <taxon>Bacillota</taxon>
        <taxon>Clostridia</taxon>
        <taxon>Lachnospirales</taxon>
        <taxon>Lachnospiraceae</taxon>
        <taxon>Hungatella</taxon>
    </lineage>
</organism>
<gene>
    <name evidence="2" type="ORF">DWX41_06830</name>
</gene>
<feature type="transmembrane region" description="Helical" evidence="1">
    <location>
        <begin position="31"/>
        <end position="49"/>
    </location>
</feature>
<evidence type="ECO:0000313" key="3">
    <source>
        <dbReference type="Proteomes" id="UP000261111"/>
    </source>
</evidence>
<comment type="caution">
    <text evidence="2">The sequence shown here is derived from an EMBL/GenBank/DDBJ whole genome shotgun (WGS) entry which is preliminary data.</text>
</comment>
<dbReference type="GeneID" id="93333142"/>
<proteinExistence type="predicted"/>
<reference evidence="2 3" key="1">
    <citation type="submission" date="2018-08" db="EMBL/GenBank/DDBJ databases">
        <title>A genome reference for cultivated species of the human gut microbiota.</title>
        <authorList>
            <person name="Zou Y."/>
            <person name="Xue W."/>
            <person name="Luo G."/>
        </authorList>
    </citation>
    <scope>NUCLEOTIDE SEQUENCE [LARGE SCALE GENOMIC DNA]</scope>
    <source>
        <strain evidence="2 3">AF19-21</strain>
    </source>
</reference>
<dbReference type="Proteomes" id="UP000261111">
    <property type="component" value="Unassembled WGS sequence"/>
</dbReference>
<dbReference type="EMBL" id="QVIA01000006">
    <property type="protein sequence ID" value="RGC33313.1"/>
    <property type="molecule type" value="Genomic_DNA"/>
</dbReference>
<name>A0A3E2WYB5_9FIRM</name>
<sequence>MEAKFIFAQFLAFCGAVLYFISYQCRDNRKLYMVQLFSYLFYTVHFFVLGAETGGISYILNLARSIFLAGKWNFARSNKMCMILCSLQLVVAAATWAGWISLLPVSANIASTIGGYTHNAQKIRIATMFFNSPLWIIYDIIIGSWIGALDEIASEVSALISIRRYGWKNLGNVKD</sequence>
<protein>
    <submittedName>
        <fullName evidence="2">YgjV family protein</fullName>
    </submittedName>
</protein>
<evidence type="ECO:0000256" key="1">
    <source>
        <dbReference type="SAM" id="Phobius"/>
    </source>
</evidence>
<keyword evidence="1" id="KW-0812">Transmembrane</keyword>
<keyword evidence="1" id="KW-1133">Transmembrane helix</keyword>
<dbReference type="InterPro" id="IPR019629">
    <property type="entry name" value="Uncharacterised_HI1736/YgjV"/>
</dbReference>